<evidence type="ECO:0000313" key="4">
    <source>
        <dbReference type="Proteomes" id="UP000280792"/>
    </source>
</evidence>
<dbReference type="GO" id="GO:0003676">
    <property type="term" value="F:nucleic acid binding"/>
    <property type="evidence" value="ECO:0007669"/>
    <property type="project" value="InterPro"/>
</dbReference>
<dbReference type="SUPFAM" id="SSF50249">
    <property type="entry name" value="Nucleic acid-binding proteins"/>
    <property type="match status" value="1"/>
</dbReference>
<dbReference type="AlphaFoldDB" id="A0A3P3VLX3"/>
<dbReference type="Gene3D" id="2.40.50.140">
    <property type="entry name" value="Nucleic acid-binding proteins"/>
    <property type="match status" value="1"/>
</dbReference>
<dbReference type="GO" id="GO:0005829">
    <property type="term" value="C:cytosol"/>
    <property type="evidence" value="ECO:0007669"/>
    <property type="project" value="UniProtKB-ARBA"/>
</dbReference>
<reference evidence="3 4" key="1">
    <citation type="submission" date="2018-08" db="EMBL/GenBank/DDBJ databases">
        <authorList>
            <person name="Khan S.A."/>
        </authorList>
    </citation>
    <scope>NUCLEOTIDE SEQUENCE [LARGE SCALE GENOMIC DNA]</scope>
    <source>
        <strain evidence="3 4">GTF-13</strain>
    </source>
</reference>
<evidence type="ECO:0000313" key="3">
    <source>
        <dbReference type="EMBL" id="RRJ83771.1"/>
    </source>
</evidence>
<dbReference type="Pfam" id="PF06961">
    <property type="entry name" value="DUF1294"/>
    <property type="match status" value="1"/>
</dbReference>
<dbReference type="RefSeq" id="WP_125014060.1">
    <property type="nucleotide sequence ID" value="NZ_QWEZ01000001.1"/>
</dbReference>
<dbReference type="PROSITE" id="PS51857">
    <property type="entry name" value="CSD_2"/>
    <property type="match status" value="1"/>
</dbReference>
<feature type="transmembrane region" description="Helical" evidence="1">
    <location>
        <begin position="114"/>
        <end position="134"/>
    </location>
</feature>
<dbReference type="SMART" id="SM00357">
    <property type="entry name" value="CSP"/>
    <property type="match status" value="1"/>
</dbReference>
<keyword evidence="1" id="KW-1133">Transmembrane helix</keyword>
<accession>A0A3P3VLX3</accession>
<keyword evidence="4" id="KW-1185">Reference proteome</keyword>
<dbReference type="InterPro" id="IPR010718">
    <property type="entry name" value="DUF1294"/>
</dbReference>
<reference evidence="3 4" key="2">
    <citation type="submission" date="2018-12" db="EMBL/GenBank/DDBJ databases">
        <title>Simiduia agarivorans gen. nov., sp. nov., a marine, agarolytic bacterium isolated from shallow coastal water from Keelung, Taiwan.</title>
        <authorList>
            <person name="Shieh W.Y."/>
        </authorList>
    </citation>
    <scope>NUCLEOTIDE SEQUENCE [LARGE SCALE GENOMIC DNA]</scope>
    <source>
        <strain evidence="3 4">GTF-13</strain>
    </source>
</reference>
<protein>
    <submittedName>
        <fullName evidence="3">DUF1294 domain-containing protein</fullName>
    </submittedName>
</protein>
<feature type="transmembrane region" description="Helical" evidence="1">
    <location>
        <begin position="180"/>
        <end position="199"/>
    </location>
</feature>
<dbReference type="InterPro" id="IPR011129">
    <property type="entry name" value="CSD"/>
</dbReference>
<evidence type="ECO:0000259" key="2">
    <source>
        <dbReference type="PROSITE" id="PS51857"/>
    </source>
</evidence>
<dbReference type="InterPro" id="IPR002059">
    <property type="entry name" value="CSP_DNA-bd"/>
</dbReference>
<keyword evidence="1" id="KW-0472">Membrane</keyword>
<evidence type="ECO:0000256" key="1">
    <source>
        <dbReference type="SAM" id="Phobius"/>
    </source>
</evidence>
<feature type="transmembrane region" description="Helical" evidence="1">
    <location>
        <begin position="85"/>
        <end position="108"/>
    </location>
</feature>
<comment type="caution">
    <text evidence="3">The sequence shown here is derived from an EMBL/GenBank/DDBJ whole genome shotgun (WGS) entry which is preliminary data.</text>
</comment>
<dbReference type="EMBL" id="QWEZ01000001">
    <property type="protein sequence ID" value="RRJ83771.1"/>
    <property type="molecule type" value="Genomic_DNA"/>
</dbReference>
<dbReference type="Proteomes" id="UP000280792">
    <property type="component" value="Unassembled WGS sequence"/>
</dbReference>
<organism evidence="3 4">
    <name type="scientific">Aestuariirhabdus litorea</name>
    <dbReference type="NCBI Taxonomy" id="2528527"/>
    <lineage>
        <taxon>Bacteria</taxon>
        <taxon>Pseudomonadati</taxon>
        <taxon>Pseudomonadota</taxon>
        <taxon>Gammaproteobacteria</taxon>
        <taxon>Oceanospirillales</taxon>
        <taxon>Aestuariirhabdaceae</taxon>
        <taxon>Aestuariirhabdus</taxon>
    </lineage>
</organism>
<feature type="domain" description="CSD" evidence="2">
    <location>
        <begin position="2"/>
        <end position="62"/>
    </location>
</feature>
<dbReference type="InterPro" id="IPR012340">
    <property type="entry name" value="NA-bd_OB-fold"/>
</dbReference>
<sequence length="230" mass="25729">MRYTGTLTRWDDERGFGFIAVDQTGDQLFLHIKAFTGIRRRPVTGDRLHFEISRPLAGQSRAKAVLYEGEVAPLRHPPRSGGTRFGALLGTLVDLLIVATFGLLLTLLFQRQLIPPHLVALYLTASLLTFGLYWRDKQAARHGLWRTPETTLWLAGMLGGWPGAVLAQHRLRHKTRKRPFQAAFWLTVAANLGALGWLLTPNGAQQLARGISMLEQLLERLMPYATALLS</sequence>
<dbReference type="Pfam" id="PF00313">
    <property type="entry name" value="CSD"/>
    <property type="match status" value="1"/>
</dbReference>
<proteinExistence type="predicted"/>
<name>A0A3P3VLX3_9GAMM</name>
<keyword evidence="1" id="KW-0812">Transmembrane</keyword>
<gene>
    <name evidence="3" type="ORF">D0544_01220</name>
</gene>